<feature type="compositionally biased region" description="Gly residues" evidence="1">
    <location>
        <begin position="175"/>
        <end position="185"/>
    </location>
</feature>
<keyword evidence="4" id="KW-1185">Reference proteome</keyword>
<feature type="chain" id="PRO_5031264045" description="17 kDa surface antigen" evidence="2">
    <location>
        <begin position="28"/>
        <end position="264"/>
    </location>
</feature>
<evidence type="ECO:0008006" key="5">
    <source>
        <dbReference type="Google" id="ProtNLM"/>
    </source>
</evidence>
<proteinExistence type="predicted"/>
<protein>
    <recommendedName>
        <fullName evidence="5">17 kDa surface antigen</fullName>
    </recommendedName>
</protein>
<feature type="region of interest" description="Disordered" evidence="1">
    <location>
        <begin position="150"/>
        <end position="185"/>
    </location>
</feature>
<gene>
    <name evidence="3" type="ORF">HHL27_13815</name>
</gene>
<evidence type="ECO:0000256" key="1">
    <source>
        <dbReference type="SAM" id="MobiDB-lite"/>
    </source>
</evidence>
<dbReference type="RefSeq" id="WP_169494037.1">
    <property type="nucleotide sequence ID" value="NZ_JABBGM010000006.1"/>
</dbReference>
<sequence>MHTFKLTTGIAAALAMAVQAMPVEAQAGLPGSVRDLVGARAAGGEQEMTRRGFKEVHTSTSGSRKYGTWWNENTNECIVVTTYDGRYEALAVTNHEDCKKKGDGGKTAAIAIGAAALIGALAIAGSGHKDKDENYRRAYDRGYRDGYDGRRYDNYDNNSGYSDGYNEGRRQSNRPGGGNWGGNGGSWNNNGSGWVNVNDLVNRSTGQAWRELGFRGFRVRDDKYNRDERYATFWRQRSGQCIIVRARYETVRSIEDTSPRTCDR</sequence>
<feature type="signal peptide" evidence="2">
    <location>
        <begin position="1"/>
        <end position="27"/>
    </location>
</feature>
<name>A0A7Y0GA04_9SPHN</name>
<evidence type="ECO:0000313" key="3">
    <source>
        <dbReference type="EMBL" id="NML94746.1"/>
    </source>
</evidence>
<reference evidence="3 4" key="1">
    <citation type="submission" date="2020-04" db="EMBL/GenBank/DDBJ databases">
        <title>Novosphingobium sp. TW-4 isolated from soil.</title>
        <authorList>
            <person name="Dahal R.H."/>
            <person name="Chaudhary D.K."/>
        </authorList>
    </citation>
    <scope>NUCLEOTIDE SEQUENCE [LARGE SCALE GENOMIC DNA]</scope>
    <source>
        <strain evidence="3 4">TW-4</strain>
    </source>
</reference>
<dbReference type="AlphaFoldDB" id="A0A7Y0GA04"/>
<accession>A0A7Y0GA04</accession>
<evidence type="ECO:0000313" key="4">
    <source>
        <dbReference type="Proteomes" id="UP000583556"/>
    </source>
</evidence>
<dbReference type="Proteomes" id="UP000583556">
    <property type="component" value="Unassembled WGS sequence"/>
</dbReference>
<organism evidence="3 4">
    <name type="scientific">Novosphingobium olei</name>
    <dbReference type="NCBI Taxonomy" id="2728851"/>
    <lineage>
        <taxon>Bacteria</taxon>
        <taxon>Pseudomonadati</taxon>
        <taxon>Pseudomonadota</taxon>
        <taxon>Alphaproteobacteria</taxon>
        <taxon>Sphingomonadales</taxon>
        <taxon>Sphingomonadaceae</taxon>
        <taxon>Novosphingobium</taxon>
    </lineage>
</organism>
<dbReference type="EMBL" id="JABBGM010000006">
    <property type="protein sequence ID" value="NML94746.1"/>
    <property type="molecule type" value="Genomic_DNA"/>
</dbReference>
<comment type="caution">
    <text evidence="3">The sequence shown here is derived from an EMBL/GenBank/DDBJ whole genome shotgun (WGS) entry which is preliminary data.</text>
</comment>
<evidence type="ECO:0000256" key="2">
    <source>
        <dbReference type="SAM" id="SignalP"/>
    </source>
</evidence>
<keyword evidence="2" id="KW-0732">Signal</keyword>